<dbReference type="InterPro" id="IPR052397">
    <property type="entry name" value="NADPH-QR_MdaB"/>
</dbReference>
<evidence type="ECO:0000256" key="2">
    <source>
        <dbReference type="ARBA" id="ARBA00022630"/>
    </source>
</evidence>
<evidence type="ECO:0000256" key="1">
    <source>
        <dbReference type="ARBA" id="ARBA00001974"/>
    </source>
</evidence>
<name>A0A1E5TC97_9FLAO</name>
<reference evidence="6 7" key="1">
    <citation type="submission" date="2016-05" db="EMBL/GenBank/DDBJ databases">
        <title>Draft Genome Sequence of Algibacter sp. Strain SK-16 Isolated from the Surface Water of Aburatsubo Inlet.</title>
        <authorList>
            <person name="Wong S.-K."/>
            <person name="Yoshizawa S."/>
            <person name="Nakajima Y."/>
            <person name="Ogura Y."/>
            <person name="Tetsuya H."/>
            <person name="Hamasaki K."/>
        </authorList>
    </citation>
    <scope>NUCLEOTIDE SEQUENCE [LARGE SCALE GENOMIC DNA]</scope>
    <source>
        <strain evidence="6 7">SK-16</strain>
    </source>
</reference>
<dbReference type="PANTHER" id="PTHR46305">
    <property type="match status" value="1"/>
</dbReference>
<dbReference type="RefSeq" id="WP_069829250.1">
    <property type="nucleotide sequence ID" value="NZ_MDJD01000014.1"/>
</dbReference>
<dbReference type="OrthoDB" id="652200at2"/>
<dbReference type="AlphaFoldDB" id="A0A1E5TC97"/>
<dbReference type="Gene3D" id="3.40.50.360">
    <property type="match status" value="1"/>
</dbReference>
<dbReference type="EMBL" id="MDJD01000014">
    <property type="protein sequence ID" value="OEK08995.1"/>
    <property type="molecule type" value="Genomic_DNA"/>
</dbReference>
<evidence type="ECO:0000313" key="6">
    <source>
        <dbReference type="EMBL" id="OEK08995.1"/>
    </source>
</evidence>
<keyword evidence="2" id="KW-0285">Flavoprotein</keyword>
<proteinExistence type="inferred from homology"/>
<dbReference type="STRING" id="1849968.A8C32_13945"/>
<evidence type="ECO:0000256" key="4">
    <source>
        <dbReference type="ARBA" id="ARBA00037981"/>
    </source>
</evidence>
<dbReference type="Proteomes" id="UP000095713">
    <property type="component" value="Unassembled WGS sequence"/>
</dbReference>
<dbReference type="Pfam" id="PF02525">
    <property type="entry name" value="Flavodoxin_2"/>
    <property type="match status" value="1"/>
</dbReference>
<accession>A0A1E5TC97</accession>
<feature type="domain" description="Flavodoxin-like fold" evidence="5">
    <location>
        <begin position="42"/>
        <end position="188"/>
    </location>
</feature>
<dbReference type="SUPFAM" id="SSF52218">
    <property type="entry name" value="Flavoproteins"/>
    <property type="match status" value="1"/>
</dbReference>
<dbReference type="InterPro" id="IPR029039">
    <property type="entry name" value="Flavoprotein-like_sf"/>
</dbReference>
<comment type="similarity">
    <text evidence="4">Belongs to the oxidoreductase MdaB family.</text>
</comment>
<gene>
    <name evidence="6" type="ORF">A8C32_13945</name>
</gene>
<evidence type="ECO:0000256" key="3">
    <source>
        <dbReference type="ARBA" id="ARBA00022827"/>
    </source>
</evidence>
<sequence length="195" mass="22543">MKNILIINGWHAFAIAKGEFNKSLYNISKSFFDKSSNYKVKETEINKEYNIEEEVSKFVWADVIIYHTPIWWFSVPYKFKKYLDEVLTAGYGNGLWVSDGRSHENPEINYGTGGLLKGKHYILTTSWNAPKGAFIIPNEFFNEQGADEGVLSGFHGMNRYLGLNLMESLQFHDVEKNANIDEELKRYKLFLEGSF</sequence>
<keyword evidence="7" id="KW-1185">Reference proteome</keyword>
<evidence type="ECO:0000313" key="7">
    <source>
        <dbReference type="Proteomes" id="UP000095713"/>
    </source>
</evidence>
<keyword evidence="3" id="KW-0274">FAD</keyword>
<comment type="caution">
    <text evidence="6">The sequence shown here is derived from an EMBL/GenBank/DDBJ whole genome shotgun (WGS) entry which is preliminary data.</text>
</comment>
<organism evidence="6 7">
    <name type="scientific">Flavivirga aquatica</name>
    <dbReference type="NCBI Taxonomy" id="1849968"/>
    <lineage>
        <taxon>Bacteria</taxon>
        <taxon>Pseudomonadati</taxon>
        <taxon>Bacteroidota</taxon>
        <taxon>Flavobacteriia</taxon>
        <taxon>Flavobacteriales</taxon>
        <taxon>Flavobacteriaceae</taxon>
        <taxon>Flavivirga</taxon>
    </lineage>
</organism>
<evidence type="ECO:0000259" key="5">
    <source>
        <dbReference type="Pfam" id="PF02525"/>
    </source>
</evidence>
<dbReference type="PANTHER" id="PTHR46305:SF3">
    <property type="entry name" value="NADPH:QUINONE OXIDOREDUCTASE MDAB"/>
    <property type="match status" value="1"/>
</dbReference>
<comment type="cofactor">
    <cofactor evidence="1">
        <name>FAD</name>
        <dbReference type="ChEBI" id="CHEBI:57692"/>
    </cofactor>
</comment>
<protein>
    <submittedName>
        <fullName evidence="6">NADPH quinone reductase MdaB</fullName>
    </submittedName>
</protein>
<dbReference type="InterPro" id="IPR003680">
    <property type="entry name" value="Flavodoxin_fold"/>
</dbReference>